<sequence>MSRKKRRSTVNVAITTFFATLATVAIVEQLKRPEEERTWQGEVIGIPYDFRPPTPERLKAAFWNADSDKIFTPHVFGIGWSINLYPLLNPLKKIN</sequence>
<keyword evidence="3" id="KW-1185">Reference proteome</keyword>
<dbReference type="Pfam" id="PF19124">
    <property type="entry name" value="DUF5808"/>
    <property type="match status" value="1"/>
</dbReference>
<dbReference type="EMBL" id="BIFR01000001">
    <property type="protein sequence ID" value="GCE13412.1"/>
    <property type="molecule type" value="Genomic_DNA"/>
</dbReference>
<feature type="domain" description="DUF5808" evidence="1">
    <location>
        <begin position="67"/>
        <end position="86"/>
    </location>
</feature>
<gene>
    <name evidence="2" type="ORF">KTT_32710</name>
</gene>
<dbReference type="InterPro" id="IPR043831">
    <property type="entry name" value="DUF5808"/>
</dbReference>
<dbReference type="RefSeq" id="WP_218028932.1">
    <property type="nucleotide sequence ID" value="NZ_BIFR01000001.1"/>
</dbReference>
<evidence type="ECO:0000313" key="3">
    <source>
        <dbReference type="Proteomes" id="UP000287352"/>
    </source>
</evidence>
<protein>
    <recommendedName>
        <fullName evidence="1">DUF5808 domain-containing protein</fullName>
    </recommendedName>
</protein>
<evidence type="ECO:0000313" key="2">
    <source>
        <dbReference type="EMBL" id="GCE13412.1"/>
    </source>
</evidence>
<proteinExistence type="predicted"/>
<comment type="caution">
    <text evidence="2">The sequence shown here is derived from an EMBL/GenBank/DDBJ whole genome shotgun (WGS) entry which is preliminary data.</text>
</comment>
<accession>A0A402A2W7</accession>
<name>A0A402A2W7_9CHLR</name>
<reference evidence="3" key="1">
    <citation type="submission" date="2018-12" db="EMBL/GenBank/DDBJ databases">
        <title>Tengunoibacter tsumagoiensis gen. nov., sp. nov., Dictyobacter kobayashii sp. nov., D. alpinus sp. nov., and D. joshuensis sp. nov. and description of Dictyobacteraceae fam. nov. within the order Ktedonobacterales isolated from Tengu-no-mugimeshi.</title>
        <authorList>
            <person name="Wang C.M."/>
            <person name="Zheng Y."/>
            <person name="Sakai Y."/>
            <person name="Toyoda A."/>
            <person name="Minakuchi Y."/>
            <person name="Abe K."/>
            <person name="Yokota A."/>
            <person name="Yabe S."/>
        </authorList>
    </citation>
    <scope>NUCLEOTIDE SEQUENCE [LARGE SCALE GENOMIC DNA]</scope>
    <source>
        <strain evidence="3">Uno3</strain>
    </source>
</reference>
<dbReference type="Proteomes" id="UP000287352">
    <property type="component" value="Unassembled WGS sequence"/>
</dbReference>
<evidence type="ECO:0000259" key="1">
    <source>
        <dbReference type="Pfam" id="PF19124"/>
    </source>
</evidence>
<organism evidence="2 3">
    <name type="scientific">Tengunoibacter tsumagoiensis</name>
    <dbReference type="NCBI Taxonomy" id="2014871"/>
    <lineage>
        <taxon>Bacteria</taxon>
        <taxon>Bacillati</taxon>
        <taxon>Chloroflexota</taxon>
        <taxon>Ktedonobacteria</taxon>
        <taxon>Ktedonobacterales</taxon>
        <taxon>Dictyobacteraceae</taxon>
        <taxon>Tengunoibacter</taxon>
    </lineage>
</organism>
<dbReference type="AlphaFoldDB" id="A0A402A2W7"/>